<keyword evidence="9" id="KW-0050">Antiport</keyword>
<comment type="caution">
    <text evidence="9">Lacks conserved residue(s) required for the propagation of feature annotation.</text>
</comment>
<keyword evidence="4 9" id="KW-0812">Transmembrane</keyword>
<evidence type="ECO:0000313" key="12">
    <source>
        <dbReference type="Proteomes" id="UP000325755"/>
    </source>
</evidence>
<dbReference type="Proteomes" id="UP000325755">
    <property type="component" value="Chromosome"/>
</dbReference>
<dbReference type="InterPro" id="IPR004837">
    <property type="entry name" value="NaCa_Exmemb"/>
</dbReference>
<evidence type="ECO:0000256" key="2">
    <source>
        <dbReference type="ARBA" id="ARBA00022448"/>
    </source>
</evidence>
<keyword evidence="7 9" id="KW-0406">Ion transport</keyword>
<keyword evidence="8 9" id="KW-0472">Membrane</keyword>
<feature type="transmembrane region" description="Helical" evidence="9">
    <location>
        <begin position="257"/>
        <end position="274"/>
    </location>
</feature>
<dbReference type="Pfam" id="PF01699">
    <property type="entry name" value="Na_Ca_ex"/>
    <property type="match status" value="2"/>
</dbReference>
<evidence type="ECO:0000256" key="9">
    <source>
        <dbReference type="RuleBase" id="RU365028"/>
    </source>
</evidence>
<dbReference type="GO" id="GO:0006874">
    <property type="term" value="P:intracellular calcium ion homeostasis"/>
    <property type="evidence" value="ECO:0007669"/>
    <property type="project" value="TreeGrafter"/>
</dbReference>
<dbReference type="NCBIfam" id="TIGR00378">
    <property type="entry name" value="cax"/>
    <property type="match status" value="1"/>
</dbReference>
<dbReference type="InParanoid" id="A0A5Q0BEH7"/>
<evidence type="ECO:0000256" key="5">
    <source>
        <dbReference type="ARBA" id="ARBA00022837"/>
    </source>
</evidence>
<evidence type="ECO:0000313" key="11">
    <source>
        <dbReference type="EMBL" id="QFY42275.1"/>
    </source>
</evidence>
<keyword evidence="3 9" id="KW-0109">Calcium transport</keyword>
<evidence type="ECO:0000256" key="4">
    <source>
        <dbReference type="ARBA" id="ARBA00022692"/>
    </source>
</evidence>
<comment type="subcellular location">
    <subcellularLocation>
        <location evidence="1">Endomembrane system</location>
        <topology evidence="1">Multi-pass membrane protein</topology>
    </subcellularLocation>
</comment>
<keyword evidence="6 9" id="KW-1133">Transmembrane helix</keyword>
<comment type="similarity">
    <text evidence="9">Belongs to the Ca(2+):cation antiporter (CaCA) (TC 2.A.19) family.</text>
</comment>
<dbReference type="OrthoDB" id="8438242at2"/>
<dbReference type="InterPro" id="IPR044880">
    <property type="entry name" value="NCX_ion-bd_dom_sf"/>
</dbReference>
<dbReference type="GO" id="GO:0012505">
    <property type="term" value="C:endomembrane system"/>
    <property type="evidence" value="ECO:0007669"/>
    <property type="project" value="UniProtKB-SubCell"/>
</dbReference>
<feature type="domain" description="Sodium/calcium exchanger membrane region" evidence="10">
    <location>
        <begin position="223"/>
        <end position="361"/>
    </location>
</feature>
<keyword evidence="5 9" id="KW-0106">Calcium</keyword>
<dbReference type="GO" id="GO:0016020">
    <property type="term" value="C:membrane"/>
    <property type="evidence" value="ECO:0007669"/>
    <property type="project" value="InterPro"/>
</dbReference>
<keyword evidence="2 9" id="KW-0813">Transport</keyword>
<feature type="transmembrane region" description="Helical" evidence="9">
    <location>
        <begin position="348"/>
        <end position="368"/>
    </location>
</feature>
<dbReference type="GO" id="GO:0015369">
    <property type="term" value="F:calcium:proton antiporter activity"/>
    <property type="evidence" value="ECO:0007669"/>
    <property type="project" value="UniProtKB-UniRule"/>
</dbReference>
<dbReference type="RefSeq" id="WP_153248257.1">
    <property type="nucleotide sequence ID" value="NZ_CP044205.1"/>
</dbReference>
<dbReference type="InterPro" id="IPR004713">
    <property type="entry name" value="CaH_exchang"/>
</dbReference>
<evidence type="ECO:0000256" key="1">
    <source>
        <dbReference type="ARBA" id="ARBA00004127"/>
    </source>
</evidence>
<evidence type="ECO:0000256" key="7">
    <source>
        <dbReference type="ARBA" id="ARBA00023065"/>
    </source>
</evidence>
<dbReference type="KEGG" id="mmob:F6R98_06230"/>
<reference evidence="11 12" key="1">
    <citation type="submission" date="2019-09" db="EMBL/GenBank/DDBJ databases">
        <title>Ecophysiology of the spiral-shaped methanotroph Methylospira mobilis as revealed by the complete genome sequence.</title>
        <authorList>
            <person name="Oshkin I.Y."/>
            <person name="Dedysh S.N."/>
            <person name="Miroshnikov K."/>
            <person name="Danilova O.V."/>
            <person name="Hakobyan A."/>
            <person name="Liesack W."/>
        </authorList>
    </citation>
    <scope>NUCLEOTIDE SEQUENCE [LARGE SCALE GENOMIC DNA]</scope>
    <source>
        <strain evidence="11 12">Shm1</strain>
    </source>
</reference>
<protein>
    <recommendedName>
        <fullName evidence="9">Ca(2+)/H(+) antiporter</fullName>
    </recommendedName>
</protein>
<evidence type="ECO:0000256" key="8">
    <source>
        <dbReference type="ARBA" id="ARBA00023136"/>
    </source>
</evidence>
<dbReference type="Gene3D" id="1.20.1420.30">
    <property type="entry name" value="NCX, central ion-binding region"/>
    <property type="match status" value="1"/>
</dbReference>
<feature type="transmembrane region" description="Helical" evidence="9">
    <location>
        <begin position="87"/>
        <end position="108"/>
    </location>
</feature>
<keyword evidence="12" id="KW-1185">Reference proteome</keyword>
<dbReference type="EMBL" id="CP044205">
    <property type="protein sequence ID" value="QFY42275.1"/>
    <property type="molecule type" value="Genomic_DNA"/>
</dbReference>
<organism evidence="11 12">
    <name type="scientific">Candidatus Methylospira mobilis</name>
    <dbReference type="NCBI Taxonomy" id="1808979"/>
    <lineage>
        <taxon>Bacteria</taxon>
        <taxon>Pseudomonadati</taxon>
        <taxon>Pseudomonadota</taxon>
        <taxon>Gammaproteobacteria</taxon>
        <taxon>Methylococcales</taxon>
        <taxon>Methylococcaceae</taxon>
        <taxon>Candidatus Methylospira</taxon>
    </lineage>
</organism>
<feature type="transmembrane region" description="Helical" evidence="9">
    <location>
        <begin position="286"/>
        <end position="314"/>
    </location>
</feature>
<accession>A0A5Q0BEH7</accession>
<evidence type="ECO:0000256" key="3">
    <source>
        <dbReference type="ARBA" id="ARBA00022568"/>
    </source>
</evidence>
<dbReference type="FunCoup" id="A0A5Q0BEH7">
    <property type="interactions" value="133"/>
</dbReference>
<dbReference type="PANTHER" id="PTHR31503:SF22">
    <property type="entry name" value="VACUOLAR CALCIUM ION TRANSPORTER"/>
    <property type="match status" value="1"/>
</dbReference>
<feature type="domain" description="Sodium/calcium exchanger membrane region" evidence="10">
    <location>
        <begin position="22"/>
        <end position="168"/>
    </location>
</feature>
<dbReference type="PANTHER" id="PTHR31503">
    <property type="entry name" value="VACUOLAR CALCIUM ION TRANSPORTER"/>
    <property type="match status" value="1"/>
</dbReference>
<evidence type="ECO:0000259" key="10">
    <source>
        <dbReference type="Pfam" id="PF01699"/>
    </source>
</evidence>
<feature type="transmembrane region" description="Helical" evidence="9">
    <location>
        <begin position="150"/>
        <end position="171"/>
    </location>
</feature>
<dbReference type="InterPro" id="IPR004798">
    <property type="entry name" value="CAX-like"/>
</dbReference>
<gene>
    <name evidence="11" type="primary">cax</name>
    <name evidence="11" type="ORF">F6R98_06230</name>
</gene>
<proteinExistence type="inferred from homology"/>
<comment type="function">
    <text evidence="9">Ca(+)/H(+) antiporter that extrudes calcium in exchange for external protons.</text>
</comment>
<dbReference type="AlphaFoldDB" id="A0A5Q0BEH7"/>
<feature type="transmembrane region" description="Helical" evidence="9">
    <location>
        <begin position="120"/>
        <end position="144"/>
    </location>
</feature>
<feature type="transmembrane region" description="Helical" evidence="9">
    <location>
        <begin position="29"/>
        <end position="47"/>
    </location>
</feature>
<name>A0A5Q0BEH7_9GAMM</name>
<sequence>MNWLLIFIPVAFGLEHEHAAPTITFATSALAILPLAALMGKATEALAHYLGPHFGGMLCGSMGNAPELIIGIAALNHGLIDMLKSSIAGAIIGNLLFGLGLSMFAGGIKRGTQSFDGRVISIHSALLVLGTLSLIVPSVFHVAADTDRELSLHISVTLLIIYAAGILHILLNERAAVTDSHQSVIDDVALEQRRAADIEGVPGLSLDRVADLEEKPAWGRNTALAVLACVASTLAMLSDILTGSVQPAADAMHLNPVFAGVFLLALIGNIPEYLNAYTFARKDQMTLALSINLGATTQLVLLVAPVLVICGAAMELDMNLLFNNFELVAILLSVTVTRTLIANNRTTWFEGLLLMGLYTVLGFGFYYLPKS</sequence>
<evidence type="ECO:0000256" key="6">
    <source>
        <dbReference type="ARBA" id="ARBA00022989"/>
    </source>
</evidence>
<feature type="transmembrane region" description="Helical" evidence="9">
    <location>
        <begin position="320"/>
        <end position="341"/>
    </location>
</feature>
<feature type="transmembrane region" description="Helical" evidence="9">
    <location>
        <begin position="54"/>
        <end position="75"/>
    </location>
</feature>